<gene>
    <name evidence="1" type="ORF">EUU25_16375</name>
</gene>
<dbReference type="Proteomes" id="UP000428803">
    <property type="component" value="Chromosome"/>
</dbReference>
<dbReference type="InterPro" id="IPR045617">
    <property type="entry name" value="DUF6445"/>
</dbReference>
<dbReference type="Pfam" id="PF20043">
    <property type="entry name" value="DUF6445"/>
    <property type="match status" value="1"/>
</dbReference>
<sequence length="234" mass="26059">MRFEPSPSSQLDILKIGQEEAALVQVDNVLQDPSALVRYAANEAEFIGVDSNLYPGIRAPMPLDYVEGVVRALDPVIRNTYRIDGAKLAKAECFFSILTTAPSDLQPLQKVPHIDTTDSLHFAVVHYLYAAQLGGTAFYRQDKTGYESVGPERAARWIDVRDAMLAQMPEMSGYMAPSTPGYTQTAHIEARFDRLILYRSNMLHSGVIPADVPLDPDPRFGRLTANLFIAYRRP</sequence>
<dbReference type="EMBL" id="CP035733">
    <property type="protein sequence ID" value="QGY82054.1"/>
    <property type="molecule type" value="Genomic_DNA"/>
</dbReference>
<dbReference type="KEGG" id="slaa:EUU25_16375"/>
<accession>A0A6I6LB82</accession>
<evidence type="ECO:0000313" key="1">
    <source>
        <dbReference type="EMBL" id="QGY82054.1"/>
    </source>
</evidence>
<reference evidence="2" key="1">
    <citation type="submission" date="2019-01" db="EMBL/GenBank/DDBJ databases">
        <title>Sphingorhabdus lacus sp.nov., isolated from an oligotrophic freshwater lake.</title>
        <authorList>
            <person name="Park M."/>
        </authorList>
    </citation>
    <scope>NUCLEOTIDE SEQUENCE [LARGE SCALE GENOMIC DNA]</scope>
    <source>
        <strain evidence="2">IMCC1753</strain>
    </source>
</reference>
<proteinExistence type="predicted"/>
<evidence type="ECO:0000313" key="2">
    <source>
        <dbReference type="Proteomes" id="UP000428803"/>
    </source>
</evidence>
<keyword evidence="2" id="KW-1185">Reference proteome</keyword>
<name>A0A6I6LB82_9SPHN</name>
<organism evidence="1 2">
    <name type="scientific">Sphingorhabdus lacus</name>
    <dbReference type="NCBI Taxonomy" id="392610"/>
    <lineage>
        <taxon>Bacteria</taxon>
        <taxon>Pseudomonadati</taxon>
        <taxon>Pseudomonadota</taxon>
        <taxon>Alphaproteobacteria</taxon>
        <taxon>Sphingomonadales</taxon>
        <taxon>Sphingomonadaceae</taxon>
        <taxon>Sphingorhabdus</taxon>
    </lineage>
</organism>
<dbReference type="AlphaFoldDB" id="A0A6I6LB82"/>
<protein>
    <submittedName>
        <fullName evidence="1">Uncharacterized protein</fullName>
    </submittedName>
</protein>
<dbReference type="RefSeq" id="WP_158902922.1">
    <property type="nucleotide sequence ID" value="NZ_CP035733.1"/>
</dbReference>
<dbReference type="OrthoDB" id="7630206at2"/>